<dbReference type="Pfam" id="PF02720">
    <property type="entry name" value="DUF222"/>
    <property type="match status" value="1"/>
</dbReference>
<dbReference type="InterPro" id="IPR003615">
    <property type="entry name" value="HNH_nuc"/>
</dbReference>
<keyword evidence="4" id="KW-1185">Reference proteome</keyword>
<dbReference type="RefSeq" id="WP_070943854.1">
    <property type="nucleotide sequence ID" value="NZ_MLCL01000001.1"/>
</dbReference>
<feature type="region of interest" description="Disordered" evidence="1">
    <location>
        <begin position="498"/>
        <end position="553"/>
    </location>
</feature>
<reference evidence="3 4" key="1">
    <citation type="submission" date="2016-10" db="EMBL/GenBank/DDBJ databases">
        <title>Evaluation of Human, Animal and Environmental Mycobacterium chelonae Isolates by Core Genome Phylogenomic Analysis, Targeted Gene Comparison, and Anti-microbial Susceptibility Patterns: A Tale of Mistaken Identities.</title>
        <authorList>
            <person name="Fogelson S.B."/>
            <person name="Camus A.C."/>
            <person name="Lorenz W."/>
            <person name="Vasireddy R."/>
            <person name="Vasireddy S."/>
            <person name="Smith T."/>
            <person name="Brown-Elliott B.A."/>
            <person name="Wallace R.J.Jr."/>
            <person name="Hasan N.A."/>
            <person name="Reischl U."/>
            <person name="Sanchez S."/>
        </authorList>
    </citation>
    <scope>NUCLEOTIDE SEQUENCE [LARGE SCALE GENOMIC DNA]</scope>
    <source>
        <strain evidence="3 4">24999</strain>
    </source>
</reference>
<name>A0A1Q9WIC7_9MYCO</name>
<feature type="region of interest" description="Disordered" evidence="1">
    <location>
        <begin position="272"/>
        <end position="351"/>
    </location>
</feature>
<gene>
    <name evidence="3" type="ORF">BKG61_04670</name>
</gene>
<evidence type="ECO:0000256" key="1">
    <source>
        <dbReference type="SAM" id="MobiDB-lite"/>
    </source>
</evidence>
<evidence type="ECO:0000313" key="3">
    <source>
        <dbReference type="EMBL" id="OHU07147.1"/>
    </source>
</evidence>
<dbReference type="OrthoDB" id="5242272at2"/>
<accession>A0A1S1KG31</accession>
<dbReference type="InterPro" id="IPR003870">
    <property type="entry name" value="DUF222"/>
</dbReference>
<feature type="compositionally biased region" description="Low complexity" evidence="1">
    <location>
        <begin position="525"/>
        <end position="536"/>
    </location>
</feature>
<sequence length="553" mass="59524">MFELLDRPALGVFTDAALIDTLEHHTRAEAIEAAARLSVIAEVVARHCDDEDDASAYRAIDGWETAAAAISAACNLSRGAASAQMRIAQALRERLPKVAAVFARGDISAKIISTITWRTQLINDDEALQLVDAALAGAATTYGALTATKTEQAIDVWVEKFDPAAVRRTRTAARDRDIHFGDPDDPNGTVSIWGRLLATDAALLKNLLTHMARGVCDDDPRTVGQRRSDALGAIGAGANYLTCQCGNPDCQAAGVDPRSRAVVIHLLAQTLPEPAAETTTDTEDDNGLEDRDSSENRNDAADHSLGHEVDDNTEPETAVEPPKATPTNPMQPPRDPRIHGAPPLGDYRKDRTPAVTGPPAVILGGGIVPAPLLAELIATGAAVKPISGSDDLTTETRYRPSAKLAAFIQMRDLVCMFPGCGVSATNCDLDHSTPWPAGATHPGNLGPKCRTHHLLKTFHTGENGWTDIQHPDGSHTWTSPTGHTYHTTPFSQILFPDWATHSPAPPTASTPTTTTTDRHLKMPLRQQTRQQTRTQRINTERRLNTELDKPPPF</sequence>
<comment type="caution">
    <text evidence="3">The sequence shown here is derived from an EMBL/GenBank/DDBJ whole genome shotgun (WGS) entry which is preliminary data.</text>
</comment>
<dbReference type="EMBL" id="MLHV01000003">
    <property type="protein sequence ID" value="OHU07147.1"/>
    <property type="molecule type" value="Genomic_DNA"/>
</dbReference>
<dbReference type="Proteomes" id="UP000179636">
    <property type="component" value="Unassembled WGS sequence"/>
</dbReference>
<accession>A0A1Q9WIC7</accession>
<evidence type="ECO:0000259" key="2">
    <source>
        <dbReference type="SMART" id="SM00507"/>
    </source>
</evidence>
<feature type="compositionally biased region" description="Basic and acidic residues" evidence="1">
    <location>
        <begin position="288"/>
        <end position="310"/>
    </location>
</feature>
<dbReference type="AlphaFoldDB" id="A0A1Q9WIC7"/>
<feature type="domain" description="HNH nuclease" evidence="2">
    <location>
        <begin position="403"/>
        <end position="454"/>
    </location>
</feature>
<evidence type="ECO:0000313" key="4">
    <source>
        <dbReference type="Proteomes" id="UP000179636"/>
    </source>
</evidence>
<feature type="compositionally biased region" description="Basic and acidic residues" evidence="1">
    <location>
        <begin position="538"/>
        <end position="553"/>
    </location>
</feature>
<dbReference type="SMART" id="SM00507">
    <property type="entry name" value="HNHc"/>
    <property type="match status" value="1"/>
</dbReference>
<dbReference type="STRING" id="1908205.BKG60_00415"/>
<organism evidence="3 4">
    <name type="scientific">Mycobacterium syngnathidarum</name>
    <dbReference type="NCBI Taxonomy" id="1908205"/>
    <lineage>
        <taxon>Bacteria</taxon>
        <taxon>Bacillati</taxon>
        <taxon>Actinomycetota</taxon>
        <taxon>Actinomycetes</taxon>
        <taxon>Mycobacteriales</taxon>
        <taxon>Mycobacteriaceae</taxon>
        <taxon>Mycobacterium</taxon>
    </lineage>
</organism>
<dbReference type="CDD" id="cd00085">
    <property type="entry name" value="HNHc"/>
    <property type="match status" value="1"/>
</dbReference>
<proteinExistence type="predicted"/>
<protein>
    <recommendedName>
        <fullName evidence="2">HNH nuclease domain-containing protein</fullName>
    </recommendedName>
</protein>